<keyword evidence="2" id="KW-0479">Metal-binding</keyword>
<keyword evidence="1" id="KW-0949">S-adenosyl-L-methionine</keyword>
<dbReference type="OrthoDB" id="5495221at2"/>
<dbReference type="InterPro" id="IPR007197">
    <property type="entry name" value="rSAM"/>
</dbReference>
<dbReference type="CDD" id="cd01335">
    <property type="entry name" value="Radical_SAM"/>
    <property type="match status" value="1"/>
</dbReference>
<dbReference type="PANTHER" id="PTHR43726">
    <property type="entry name" value="3-METHYLORNITHINE SYNTHASE"/>
    <property type="match status" value="1"/>
</dbReference>
<dbReference type="GO" id="GO:0046872">
    <property type="term" value="F:metal ion binding"/>
    <property type="evidence" value="ECO:0007669"/>
    <property type="project" value="UniProtKB-KW"/>
</dbReference>
<feature type="domain" description="Radical SAM core" evidence="5">
    <location>
        <begin position="22"/>
        <end position="245"/>
    </location>
</feature>
<evidence type="ECO:0000256" key="4">
    <source>
        <dbReference type="ARBA" id="ARBA00023014"/>
    </source>
</evidence>
<dbReference type="SMART" id="SM00729">
    <property type="entry name" value="Elp3"/>
    <property type="match status" value="1"/>
</dbReference>
<dbReference type="AlphaFoldDB" id="A0A1W2CU03"/>
<reference evidence="6 7" key="1">
    <citation type="submission" date="2017-04" db="EMBL/GenBank/DDBJ databases">
        <authorList>
            <person name="Afonso C.L."/>
            <person name="Miller P.J."/>
            <person name="Scott M.A."/>
            <person name="Spackman E."/>
            <person name="Goraichik I."/>
            <person name="Dimitrov K.M."/>
            <person name="Suarez D.L."/>
            <person name="Swayne D.E."/>
        </authorList>
    </citation>
    <scope>NUCLEOTIDE SEQUENCE [LARGE SCALE GENOMIC DNA]</scope>
    <source>
        <strain evidence="6 7">DSM 5090</strain>
    </source>
</reference>
<organism evidence="6 7">
    <name type="scientific">Sporomusa malonica</name>
    <dbReference type="NCBI Taxonomy" id="112901"/>
    <lineage>
        <taxon>Bacteria</taxon>
        <taxon>Bacillati</taxon>
        <taxon>Bacillota</taxon>
        <taxon>Negativicutes</taxon>
        <taxon>Selenomonadales</taxon>
        <taxon>Sporomusaceae</taxon>
        <taxon>Sporomusa</taxon>
    </lineage>
</organism>
<dbReference type="STRING" id="112901.SAMN04488500_111104"/>
<evidence type="ECO:0000256" key="2">
    <source>
        <dbReference type="ARBA" id="ARBA00022723"/>
    </source>
</evidence>
<dbReference type="Pfam" id="PF04055">
    <property type="entry name" value="Radical_SAM"/>
    <property type="match status" value="1"/>
</dbReference>
<dbReference type="InterPro" id="IPR058240">
    <property type="entry name" value="rSAM_sf"/>
</dbReference>
<evidence type="ECO:0000256" key="3">
    <source>
        <dbReference type="ARBA" id="ARBA00023004"/>
    </source>
</evidence>
<name>A0A1W2CU03_9FIRM</name>
<dbReference type="RefSeq" id="WP_084576339.1">
    <property type="nucleotide sequence ID" value="NZ_CP155572.1"/>
</dbReference>
<sequence>MSIWKLSAGTACVIGKKSIKADVLPTTAYIMLGQKCQNQCRFCAQSRDSSARADLLSRVTWPEVAEQEAAEAIGQAFRSGHLKRACLQVVKGSQSWQTSVAALAALTRESAVPVCVSSAIETVGQACQLVDQGADRICIALDAATAKLYQEVKGGDFEKRRELLHQCAAKLPGRLSTHLIAGLGETEEELITAIADCQDKGISVGLFAFTPVRGTAWADKEPPDIGQYRRVQIAHFLLKKGYSQDIFTYQAGTLTGINLEDNKLSLLLADGKAFETSGCTDCNRPYYNERPGGLMYNYPRTLTLEETKQAIAESQLCQGDGSLDIVWNRTVS</sequence>
<dbReference type="PROSITE" id="PS51918">
    <property type="entry name" value="RADICAL_SAM"/>
    <property type="match status" value="1"/>
</dbReference>
<evidence type="ECO:0000259" key="5">
    <source>
        <dbReference type="PROSITE" id="PS51918"/>
    </source>
</evidence>
<dbReference type="PANTHER" id="PTHR43726:SF1">
    <property type="entry name" value="BIOTIN SYNTHASE"/>
    <property type="match status" value="1"/>
</dbReference>
<evidence type="ECO:0000256" key="1">
    <source>
        <dbReference type="ARBA" id="ARBA00022691"/>
    </source>
</evidence>
<proteinExistence type="predicted"/>
<dbReference type="SFLD" id="SFLDS00029">
    <property type="entry name" value="Radical_SAM"/>
    <property type="match status" value="1"/>
</dbReference>
<keyword evidence="4" id="KW-0411">Iron-sulfur</keyword>
<dbReference type="InterPro" id="IPR034422">
    <property type="entry name" value="HydE/PylB-like"/>
</dbReference>
<protein>
    <submittedName>
        <fullName evidence="6">Biotin synthase</fullName>
    </submittedName>
</protein>
<dbReference type="Proteomes" id="UP000192738">
    <property type="component" value="Unassembled WGS sequence"/>
</dbReference>
<dbReference type="GO" id="GO:0051536">
    <property type="term" value="F:iron-sulfur cluster binding"/>
    <property type="evidence" value="ECO:0007669"/>
    <property type="project" value="UniProtKB-KW"/>
</dbReference>
<dbReference type="GO" id="GO:0016740">
    <property type="term" value="F:transferase activity"/>
    <property type="evidence" value="ECO:0007669"/>
    <property type="project" value="TreeGrafter"/>
</dbReference>
<keyword evidence="3" id="KW-0408">Iron</keyword>
<dbReference type="InterPro" id="IPR006638">
    <property type="entry name" value="Elp3/MiaA/NifB-like_rSAM"/>
</dbReference>
<dbReference type="InterPro" id="IPR013785">
    <property type="entry name" value="Aldolase_TIM"/>
</dbReference>
<dbReference type="SUPFAM" id="SSF102114">
    <property type="entry name" value="Radical SAM enzymes"/>
    <property type="match status" value="1"/>
</dbReference>
<keyword evidence="7" id="KW-1185">Reference proteome</keyword>
<evidence type="ECO:0000313" key="6">
    <source>
        <dbReference type="EMBL" id="SMC88128.1"/>
    </source>
</evidence>
<dbReference type="Gene3D" id="3.20.20.70">
    <property type="entry name" value="Aldolase class I"/>
    <property type="match status" value="1"/>
</dbReference>
<gene>
    <name evidence="6" type="ORF">SAMN04488500_111104</name>
</gene>
<dbReference type="SFLD" id="SFLDG01098">
    <property type="entry name" value="Uncharacterised_Radical_SAM_Su"/>
    <property type="match status" value="1"/>
</dbReference>
<evidence type="ECO:0000313" key="7">
    <source>
        <dbReference type="Proteomes" id="UP000192738"/>
    </source>
</evidence>
<accession>A0A1W2CU03</accession>
<dbReference type="EMBL" id="FWXI01000011">
    <property type="protein sequence ID" value="SMC88128.1"/>
    <property type="molecule type" value="Genomic_DNA"/>
</dbReference>